<dbReference type="OrthoDB" id="1049441at2"/>
<evidence type="ECO:0000313" key="1">
    <source>
        <dbReference type="EMBL" id="EGN57362.1"/>
    </source>
</evidence>
<dbReference type="AlphaFoldDB" id="F8N746"/>
<proteinExistence type="predicted"/>
<dbReference type="HOGENOM" id="CLU_072535_0_0_10"/>
<protein>
    <submittedName>
        <fullName evidence="1">Uncharacterized protein</fullName>
    </submittedName>
</protein>
<name>F8N746_9BACT</name>
<dbReference type="eggNOG" id="ENOG5032VHS">
    <property type="taxonomic scope" value="Bacteria"/>
</dbReference>
<dbReference type="EMBL" id="GL945017">
    <property type="protein sequence ID" value="EGN57362.1"/>
    <property type="molecule type" value="Genomic_DNA"/>
</dbReference>
<reference evidence="2" key="1">
    <citation type="journal article" date="2011" name="Stand. Genomic Sci.">
        <title>Non-contiguous finished genome sequence of the opportunistic oral pathogen Prevotella multisaccharivorax type strain (PPPA20).</title>
        <authorList>
            <person name="Pati A."/>
            <person name="Gronow S."/>
            <person name="Lu M."/>
            <person name="Lapidus A."/>
            <person name="Nolan M."/>
            <person name="Lucas S."/>
            <person name="Hammon N."/>
            <person name="Deshpande S."/>
            <person name="Cheng J.F."/>
            <person name="Tapia R."/>
            <person name="Han C."/>
            <person name="Goodwin L."/>
            <person name="Pitluck S."/>
            <person name="Liolios K."/>
            <person name="Pagani I."/>
            <person name="Mavromatis K."/>
            <person name="Mikhailova N."/>
            <person name="Huntemann M."/>
            <person name="Chen A."/>
            <person name="Palaniappan K."/>
            <person name="Land M."/>
            <person name="Hauser L."/>
            <person name="Detter J.C."/>
            <person name="Brambilla E.M."/>
            <person name="Rohde M."/>
            <person name="Goker M."/>
            <person name="Woyke T."/>
            <person name="Bristow J."/>
            <person name="Eisen J.A."/>
            <person name="Markowitz V."/>
            <person name="Hugenholtz P."/>
            <person name="Kyrpides N.C."/>
            <person name="Klenk H.P."/>
            <person name="Ivanova N."/>
        </authorList>
    </citation>
    <scope>NUCLEOTIDE SEQUENCE [LARGE SCALE GENOMIC DNA]</scope>
    <source>
        <strain evidence="2">DSM 17128</strain>
    </source>
</reference>
<accession>F8N746</accession>
<evidence type="ECO:0000313" key="2">
    <source>
        <dbReference type="Proteomes" id="UP000002772"/>
    </source>
</evidence>
<dbReference type="RefSeq" id="WP_007574869.1">
    <property type="nucleotide sequence ID" value="NZ_BPTS01000002.1"/>
</dbReference>
<keyword evidence="2" id="KW-1185">Reference proteome</keyword>
<sequence length="354" mass="40570">MMISVANPIYDSVFKYLMEDERIAKTILSALLKKEIESVELRPHEYANQTKDRLSMFRIDFGAKIRETDGKSHLILIELQKTWLETETLRFRQYLGAQYSNKLNINKDDKKGFAIPMVSIYLLGHRVGDIDVPVLYVNHHYYDYDGNEVTHGVPDPFVESLNHNSIIVQIPLLHGQINNRLDEVLSIFDQSKADDADRQLLHINEENYHGDENMEYIVHRLSAAAADAEMRQDMNVEDEYFSALENRDTMLLKKDEELSRKDAQLKAKDTQLETKDAQLKAKDTQLETKDAQLKAKDTQLETKNAQLKAKDDLLEAKDAQIQAMVSNLAKRGMNVSEIASIIGRSVEDVVKMLS</sequence>
<dbReference type="STRING" id="688246.Premu_1962"/>
<gene>
    <name evidence="1" type="ORF">Premu_1962</name>
</gene>
<organism evidence="1 2">
    <name type="scientific">Hallella multisaccharivorax DSM 17128</name>
    <dbReference type="NCBI Taxonomy" id="688246"/>
    <lineage>
        <taxon>Bacteria</taxon>
        <taxon>Pseudomonadati</taxon>
        <taxon>Bacteroidota</taxon>
        <taxon>Bacteroidia</taxon>
        <taxon>Bacteroidales</taxon>
        <taxon>Prevotellaceae</taxon>
        <taxon>Hallella</taxon>
    </lineage>
</organism>
<dbReference type="Proteomes" id="UP000002772">
    <property type="component" value="Unassembled WGS sequence"/>
</dbReference>